<organism evidence="1 2">
    <name type="scientific">Vreelandella rituensis</name>
    <dbReference type="NCBI Taxonomy" id="2282306"/>
    <lineage>
        <taxon>Bacteria</taxon>
        <taxon>Pseudomonadati</taxon>
        <taxon>Pseudomonadota</taxon>
        <taxon>Gammaproteobacteria</taxon>
        <taxon>Oceanospirillales</taxon>
        <taxon>Halomonadaceae</taxon>
        <taxon>Vreelandella</taxon>
    </lineage>
</organism>
<name>A0A368TQC8_9GAMM</name>
<proteinExistence type="predicted"/>
<dbReference type="AlphaFoldDB" id="A0A368TQC8"/>
<keyword evidence="2" id="KW-1185">Reference proteome</keyword>
<comment type="caution">
    <text evidence="1">The sequence shown here is derived from an EMBL/GenBank/DDBJ whole genome shotgun (WGS) entry which is preliminary data.</text>
</comment>
<gene>
    <name evidence="1" type="ORF">DU506_18270</name>
</gene>
<evidence type="ECO:0000313" key="2">
    <source>
        <dbReference type="Proteomes" id="UP000253204"/>
    </source>
</evidence>
<accession>A0A368TQC8</accession>
<dbReference type="EMBL" id="QPIJ01000064">
    <property type="protein sequence ID" value="RCV86516.1"/>
    <property type="molecule type" value="Genomic_DNA"/>
</dbReference>
<dbReference type="OrthoDB" id="6160215at2"/>
<evidence type="ECO:0000313" key="1">
    <source>
        <dbReference type="EMBL" id="RCV86516.1"/>
    </source>
</evidence>
<protein>
    <submittedName>
        <fullName evidence="1">Uncharacterized protein</fullName>
    </submittedName>
</protein>
<dbReference type="Proteomes" id="UP000253204">
    <property type="component" value="Unassembled WGS sequence"/>
</dbReference>
<reference evidence="1 2" key="1">
    <citation type="submission" date="2018-07" db="EMBL/GenBank/DDBJ databases">
        <title>Halomonas rutogse sp. nov., isolated from Lake TangqianCo on Tibetan Plateau.</title>
        <authorList>
            <person name="Lu H."/>
            <person name="Xing P."/>
            <person name="Wu Q."/>
        </authorList>
    </citation>
    <scope>NUCLEOTIDE SEQUENCE [LARGE SCALE GENOMIC DNA]</scope>
    <source>
        <strain evidence="1 2">TQ8S</strain>
    </source>
</reference>
<sequence length="611" mass="67628">MNDVTKFARVALDGNGGVALHGRCGNALAGRALVINEPGLRALDLIEADHLEVLDLRGCESPQPLHLMLLNVPKLREIRLPLSQSGAVIHLSAEETPRSLTLHGPVSEMDAAWPGGSFRIEAPKRPWKDVSLLGADADPTALSNARESGLTIALDNHALSAAVSLSGPTDWLVVNAHSLRDLTLTGSGRVQVQGASGLCCVNVLNGHTLHLEDTQALTTVSGVGRDLVVKGKLRELTVQGRWEQVQLHAPRLSAMTLAQGKRLTLYHCRRLTTVALPNGIEVDCHGSVPPSLLGQARFYVDEATVTQTLERLLEGEIELLPILLEVLSRRSAPLGTLHSLLALKQLAELGFDPDGIWACRRELSAHHLQGKQGSHRNHKAKLRALARADLNWRWNFPQDRVEEGWQADLVIWEICQGHNDTANGYIDSMLKGCEQEETLKRLIAYATRSQATPAVLTLMLQAMQWWISGPKGNSSETERLMEKESRLLRRLVATFKREHLQDTQRQQILAFITQTAPISALPTLLTSLMPHRPGMVRAQVMHMSRAPDEWFERRLRKFPLGVRRRHPRPKPPNPRIQALRSQFVQLALMPATAMPVKPGDTTRLLADIDEI</sequence>
<dbReference type="RefSeq" id="WP_114488305.1">
    <property type="nucleotide sequence ID" value="NZ_CBCSHM010000019.1"/>
</dbReference>